<dbReference type="SUPFAM" id="SSF49764">
    <property type="entry name" value="HSP20-like chaperones"/>
    <property type="match status" value="1"/>
</dbReference>
<dbReference type="EMBL" id="AUZZ01010088">
    <property type="protein sequence ID" value="EQD30925.1"/>
    <property type="molecule type" value="Genomic_DNA"/>
</dbReference>
<dbReference type="InterPro" id="IPR031107">
    <property type="entry name" value="Small_HSP"/>
</dbReference>
<dbReference type="PROSITE" id="PS01031">
    <property type="entry name" value="SHSP"/>
    <property type="match status" value="1"/>
</dbReference>
<proteinExistence type="predicted"/>
<evidence type="ECO:0000259" key="2">
    <source>
        <dbReference type="PROSITE" id="PS51203"/>
    </source>
</evidence>
<dbReference type="AlphaFoldDB" id="T0ZMB2"/>
<dbReference type="Pfam" id="PF00011">
    <property type="entry name" value="HSP20"/>
    <property type="match status" value="1"/>
</dbReference>
<evidence type="ECO:0000259" key="1">
    <source>
        <dbReference type="PROSITE" id="PS01031"/>
    </source>
</evidence>
<dbReference type="PROSITE" id="PS51203">
    <property type="entry name" value="CS"/>
    <property type="match status" value="1"/>
</dbReference>
<accession>T0ZMB2</accession>
<dbReference type="InterPro" id="IPR002068">
    <property type="entry name" value="A-crystallin/Hsp20_dom"/>
</dbReference>
<reference evidence="3" key="2">
    <citation type="journal article" date="2014" name="ISME J.">
        <title>Microbial stratification in low pH oxic and suboxic macroscopic growths along an acid mine drainage.</title>
        <authorList>
            <person name="Mendez-Garcia C."/>
            <person name="Mesa V."/>
            <person name="Sprenger R.R."/>
            <person name="Richter M."/>
            <person name="Diez M.S."/>
            <person name="Solano J."/>
            <person name="Bargiela R."/>
            <person name="Golyshina O.V."/>
            <person name="Manteca A."/>
            <person name="Ramos J.L."/>
            <person name="Gallego J.R."/>
            <person name="Llorente I."/>
            <person name="Martins Dos Santos V.A."/>
            <person name="Jensen O.N."/>
            <person name="Pelaez A.I."/>
            <person name="Sanchez J."/>
            <person name="Ferrer M."/>
        </authorList>
    </citation>
    <scope>NUCLEOTIDE SEQUENCE</scope>
</reference>
<protein>
    <submittedName>
        <fullName evidence="3">Heat shock protein Hsp20</fullName>
    </submittedName>
</protein>
<reference evidence="3" key="1">
    <citation type="submission" date="2013-08" db="EMBL/GenBank/DDBJ databases">
        <authorList>
            <person name="Mendez C."/>
            <person name="Richter M."/>
            <person name="Ferrer M."/>
            <person name="Sanchez J."/>
        </authorList>
    </citation>
    <scope>NUCLEOTIDE SEQUENCE</scope>
</reference>
<dbReference type="PANTHER" id="PTHR11527">
    <property type="entry name" value="HEAT-SHOCK PROTEIN 20 FAMILY MEMBER"/>
    <property type="match status" value="1"/>
</dbReference>
<sequence>MTEEDKKRYKPVPFGRGFFDDWISNPFAMVGRGGKAMQEFFNEGFSIPSVDIKDTGNSFIVKADMPGMDKKDIKIKATKDELLIRAEKSSENEEHGKDYYMRERASSGYYRNIQLPGDVVPNSAKATYENGTLKIELKKAKDLQGSEVKVE</sequence>
<comment type="caution">
    <text evidence="3">The sequence shown here is derived from an EMBL/GenBank/DDBJ whole genome shotgun (WGS) entry which is preliminary data.</text>
</comment>
<dbReference type="Gene3D" id="2.60.40.790">
    <property type="match status" value="1"/>
</dbReference>
<feature type="domain" description="SHSP" evidence="1">
    <location>
        <begin position="41"/>
        <end position="151"/>
    </location>
</feature>
<dbReference type="CDD" id="cd06464">
    <property type="entry name" value="ACD_sHsps-like"/>
    <property type="match status" value="1"/>
</dbReference>
<organism evidence="3">
    <name type="scientific">mine drainage metagenome</name>
    <dbReference type="NCBI Taxonomy" id="410659"/>
    <lineage>
        <taxon>unclassified sequences</taxon>
        <taxon>metagenomes</taxon>
        <taxon>ecological metagenomes</taxon>
    </lineage>
</organism>
<dbReference type="InterPro" id="IPR007052">
    <property type="entry name" value="CS_dom"/>
</dbReference>
<feature type="domain" description="CS" evidence="2">
    <location>
        <begin position="45"/>
        <end position="151"/>
    </location>
</feature>
<gene>
    <name evidence="3" type="ORF">B2A_13916</name>
</gene>
<keyword evidence="3" id="KW-0346">Stress response</keyword>
<evidence type="ECO:0000313" key="3">
    <source>
        <dbReference type="EMBL" id="EQD30925.1"/>
    </source>
</evidence>
<dbReference type="InterPro" id="IPR008978">
    <property type="entry name" value="HSP20-like_chaperone"/>
</dbReference>
<name>T0ZMB2_9ZZZZ</name>